<evidence type="ECO:0000313" key="1">
    <source>
        <dbReference type="EMBL" id="MFC4635642.1"/>
    </source>
</evidence>
<sequence length="243" mass="26940">MYSIDLNSDVGEGIGNEAQLLPLLSSCNIACGGHAGTDTIIQETIQLAIKQNVKIGAHPGYPDKENFGRTILDISPTALRDSLTAQIQKVKNFAERQHQKLHHVKAHGALYNLAAVDADIARLIIAVVREIDDQLVLYVPYHSKLQEEAKNQLQVKVEGFADRRYNADYTLVSRALPNAVIRDANKVLAHIIPMITQQQLHTAEGETLPFHIDTLCVHGDTPAAFQMLKKIHQGLQKHQISLR</sequence>
<proteinExistence type="predicted"/>
<dbReference type="GO" id="GO:0017168">
    <property type="term" value="F:5-oxoprolinase (ATP-hydrolyzing) activity"/>
    <property type="evidence" value="ECO:0007669"/>
    <property type="project" value="UniProtKB-EC"/>
</dbReference>
<dbReference type="NCBIfam" id="NF003814">
    <property type="entry name" value="PRK05406.1-3"/>
    <property type="match status" value="1"/>
</dbReference>
<dbReference type="SUPFAM" id="SSF88713">
    <property type="entry name" value="Glycoside hydrolase/deacetylase"/>
    <property type="match status" value="1"/>
</dbReference>
<dbReference type="NCBIfam" id="NF003816">
    <property type="entry name" value="PRK05406.1-5"/>
    <property type="match status" value="1"/>
</dbReference>
<name>A0ABV9HZQ7_9FLAO</name>
<dbReference type="RefSeq" id="WP_379981067.1">
    <property type="nucleotide sequence ID" value="NZ_JBHSFV010000011.1"/>
</dbReference>
<protein>
    <submittedName>
        <fullName evidence="1">5-oxoprolinase subunit PxpA</fullName>
        <ecNumber evidence="1">3.5.2.9</ecNumber>
    </submittedName>
</protein>
<gene>
    <name evidence="1" type="primary">pxpA</name>
    <name evidence="1" type="ORF">ACFO3O_17150</name>
</gene>
<dbReference type="InterPro" id="IPR005501">
    <property type="entry name" value="LamB/YcsF/PxpA-like"/>
</dbReference>
<evidence type="ECO:0000313" key="2">
    <source>
        <dbReference type="Proteomes" id="UP001596043"/>
    </source>
</evidence>
<dbReference type="Proteomes" id="UP001596043">
    <property type="component" value="Unassembled WGS sequence"/>
</dbReference>
<keyword evidence="2" id="KW-1185">Reference proteome</keyword>
<dbReference type="EC" id="3.5.2.9" evidence="1"/>
<comment type="caution">
    <text evidence="1">The sequence shown here is derived from an EMBL/GenBank/DDBJ whole genome shotgun (WGS) entry which is preliminary data.</text>
</comment>
<dbReference type="CDD" id="cd10801">
    <property type="entry name" value="LamB_YcsF_like_1"/>
    <property type="match status" value="1"/>
</dbReference>
<keyword evidence="1" id="KW-0378">Hydrolase</keyword>
<organism evidence="1 2">
    <name type="scientific">Dokdonia ponticola</name>
    <dbReference type="NCBI Taxonomy" id="2041041"/>
    <lineage>
        <taxon>Bacteria</taxon>
        <taxon>Pseudomonadati</taxon>
        <taxon>Bacteroidota</taxon>
        <taxon>Flavobacteriia</taxon>
        <taxon>Flavobacteriales</taxon>
        <taxon>Flavobacteriaceae</taxon>
        <taxon>Dokdonia</taxon>
    </lineage>
</organism>
<dbReference type="Pfam" id="PF03746">
    <property type="entry name" value="LamB_YcsF"/>
    <property type="match status" value="1"/>
</dbReference>
<reference evidence="2" key="1">
    <citation type="journal article" date="2019" name="Int. J. Syst. Evol. Microbiol.">
        <title>The Global Catalogue of Microorganisms (GCM) 10K type strain sequencing project: providing services to taxonomists for standard genome sequencing and annotation.</title>
        <authorList>
            <consortium name="The Broad Institute Genomics Platform"/>
            <consortium name="The Broad Institute Genome Sequencing Center for Infectious Disease"/>
            <person name="Wu L."/>
            <person name="Ma J."/>
        </authorList>
    </citation>
    <scope>NUCLEOTIDE SEQUENCE [LARGE SCALE GENOMIC DNA]</scope>
    <source>
        <strain evidence="2">YJ-61-S</strain>
    </source>
</reference>
<dbReference type="PANTHER" id="PTHR30292">
    <property type="entry name" value="UNCHARACTERIZED PROTEIN YBGL-RELATED"/>
    <property type="match status" value="1"/>
</dbReference>
<dbReference type="PANTHER" id="PTHR30292:SF0">
    <property type="entry name" value="5-OXOPROLINASE SUBUNIT A"/>
    <property type="match status" value="1"/>
</dbReference>
<dbReference type="Gene3D" id="3.20.20.370">
    <property type="entry name" value="Glycoside hydrolase/deacetylase"/>
    <property type="match status" value="1"/>
</dbReference>
<dbReference type="EMBL" id="JBHSFV010000011">
    <property type="protein sequence ID" value="MFC4635642.1"/>
    <property type="molecule type" value="Genomic_DNA"/>
</dbReference>
<dbReference type="InterPro" id="IPR011330">
    <property type="entry name" value="Glyco_hydro/deAcase_b/a-brl"/>
</dbReference>
<accession>A0ABV9HZQ7</accession>